<proteinExistence type="predicted"/>
<name>A0A927C488_9BACL</name>
<organism evidence="1 2">
    <name type="scientific">Paenibacillus oceani</name>
    <dbReference type="NCBI Taxonomy" id="2772510"/>
    <lineage>
        <taxon>Bacteria</taxon>
        <taxon>Bacillati</taxon>
        <taxon>Bacillota</taxon>
        <taxon>Bacilli</taxon>
        <taxon>Bacillales</taxon>
        <taxon>Paenibacillaceae</taxon>
        <taxon>Paenibacillus</taxon>
    </lineage>
</organism>
<dbReference type="InterPro" id="IPR018755">
    <property type="entry name" value="Phage_Mu_Gp48"/>
</dbReference>
<keyword evidence="2" id="KW-1185">Reference proteome</keyword>
<dbReference type="RefSeq" id="WP_190923741.1">
    <property type="nucleotide sequence ID" value="NZ_JACXJA010000001.1"/>
</dbReference>
<dbReference type="Pfam" id="PF10076">
    <property type="entry name" value="Phage_Mu_Gp48"/>
    <property type="match status" value="1"/>
</dbReference>
<reference evidence="1" key="1">
    <citation type="submission" date="2020-09" db="EMBL/GenBank/DDBJ databases">
        <title>A novel bacterium of genus Paenibacillus, isolated from South China Sea.</title>
        <authorList>
            <person name="Huang H."/>
            <person name="Mo K."/>
            <person name="Hu Y."/>
        </authorList>
    </citation>
    <scope>NUCLEOTIDE SEQUENCE</scope>
    <source>
        <strain evidence="1">IB182363</strain>
    </source>
</reference>
<accession>A0A927C488</accession>
<evidence type="ECO:0000313" key="1">
    <source>
        <dbReference type="EMBL" id="MBD2860529.1"/>
    </source>
</evidence>
<dbReference type="AlphaFoldDB" id="A0A927C488"/>
<sequence>MSYEHDVYKVLTFSELADGDGQEGISLPDLMRIIPEYYRNSRVMKAIQSVDAAELGQLRFALDETLKQFFVDSATWGLDGWEKELGLSTDSASPPARRRELIRAKLRGTGTTTKRMLIEAAASFSGGEVEVIEYPEESRFEVKFVGVKGIPSNMAGFIRMLEDIKPAHLAYSFAYTYTTWGNLLSLHWSDAVSKTWSELRTYEGG</sequence>
<gene>
    <name evidence="1" type="ORF">IDH45_00825</name>
</gene>
<evidence type="ECO:0000313" key="2">
    <source>
        <dbReference type="Proteomes" id="UP000639396"/>
    </source>
</evidence>
<protein>
    <submittedName>
        <fullName evidence="1">YmfQ family protein</fullName>
    </submittedName>
</protein>
<dbReference type="EMBL" id="JACXJA010000001">
    <property type="protein sequence ID" value="MBD2860529.1"/>
    <property type="molecule type" value="Genomic_DNA"/>
</dbReference>
<dbReference type="Proteomes" id="UP000639396">
    <property type="component" value="Unassembled WGS sequence"/>
</dbReference>
<comment type="caution">
    <text evidence="1">The sequence shown here is derived from an EMBL/GenBank/DDBJ whole genome shotgun (WGS) entry which is preliminary data.</text>
</comment>